<dbReference type="PANTHER" id="PTHR32246:SF17">
    <property type="entry name" value="BON1-ASSOCIATED PROTEIN 2"/>
    <property type="match status" value="1"/>
</dbReference>
<dbReference type="Gene3D" id="2.60.40.150">
    <property type="entry name" value="C2 domain"/>
    <property type="match status" value="1"/>
</dbReference>
<dbReference type="SUPFAM" id="SSF49562">
    <property type="entry name" value="C2 domain (Calcium/lipid-binding domain, CaLB)"/>
    <property type="match status" value="1"/>
</dbReference>
<dbReference type="Pfam" id="PF00168">
    <property type="entry name" value="C2"/>
    <property type="match status" value="1"/>
</dbReference>
<dbReference type="CDD" id="cd04051">
    <property type="entry name" value="C2_SRC2_like"/>
    <property type="match status" value="1"/>
</dbReference>
<feature type="domain" description="C2" evidence="1">
    <location>
        <begin position="1"/>
        <end position="113"/>
    </location>
</feature>
<evidence type="ECO:0000313" key="3">
    <source>
        <dbReference type="Proteomes" id="UP000824469"/>
    </source>
</evidence>
<name>A0AA38G5D6_TAXCH</name>
<dbReference type="Proteomes" id="UP000824469">
    <property type="component" value="Unassembled WGS sequence"/>
</dbReference>
<evidence type="ECO:0000313" key="2">
    <source>
        <dbReference type="EMBL" id="KAH9317184.1"/>
    </source>
</evidence>
<organism evidence="2 3">
    <name type="scientific">Taxus chinensis</name>
    <name type="common">Chinese yew</name>
    <name type="synonym">Taxus wallichiana var. chinensis</name>
    <dbReference type="NCBI Taxonomy" id="29808"/>
    <lineage>
        <taxon>Eukaryota</taxon>
        <taxon>Viridiplantae</taxon>
        <taxon>Streptophyta</taxon>
        <taxon>Embryophyta</taxon>
        <taxon>Tracheophyta</taxon>
        <taxon>Spermatophyta</taxon>
        <taxon>Pinopsida</taxon>
        <taxon>Pinidae</taxon>
        <taxon>Conifers II</taxon>
        <taxon>Cupressales</taxon>
        <taxon>Taxaceae</taxon>
        <taxon>Taxus</taxon>
    </lineage>
</organism>
<proteinExistence type="predicted"/>
<comment type="caution">
    <text evidence="2">The sequence shown here is derived from an EMBL/GenBank/DDBJ whole genome shotgun (WGS) entry which is preliminary data.</text>
</comment>
<accession>A0AA38G5D6</accession>
<keyword evidence="3" id="KW-1185">Reference proteome</keyword>
<protein>
    <recommendedName>
        <fullName evidence="1">C2 domain-containing protein</fullName>
    </recommendedName>
</protein>
<dbReference type="InterPro" id="IPR000008">
    <property type="entry name" value="C2_dom"/>
</dbReference>
<evidence type="ECO:0000259" key="1">
    <source>
        <dbReference type="PROSITE" id="PS50004"/>
    </source>
</evidence>
<dbReference type="GO" id="GO:0006952">
    <property type="term" value="P:defense response"/>
    <property type="evidence" value="ECO:0007669"/>
    <property type="project" value="InterPro"/>
</dbReference>
<sequence>LTMGDKVELEIVVLSGHDLKGVANFGRAMRTYARVWSDPSTQNSTRVDSQGGKYPNWNHKFHMPVCKRFLHKKGSTLLIQLYCKTMFGKKIIGSARMPYSDILEGYTSPDSIHFLSYRIRRPNGRPRGTIDFSVRFLVKNEPWKPPQSEKKYPSFPYESKIEEGRRSYGNKGYAVGIPVSQSAYTHPRGTANHYSSSMRLNEYQYYGRVSAFNL</sequence>
<dbReference type="SMART" id="SM00239">
    <property type="entry name" value="C2"/>
    <property type="match status" value="1"/>
</dbReference>
<reference evidence="2 3" key="1">
    <citation type="journal article" date="2021" name="Nat. Plants">
        <title>The Taxus genome provides insights into paclitaxel biosynthesis.</title>
        <authorList>
            <person name="Xiong X."/>
            <person name="Gou J."/>
            <person name="Liao Q."/>
            <person name="Li Y."/>
            <person name="Zhou Q."/>
            <person name="Bi G."/>
            <person name="Li C."/>
            <person name="Du R."/>
            <person name="Wang X."/>
            <person name="Sun T."/>
            <person name="Guo L."/>
            <person name="Liang H."/>
            <person name="Lu P."/>
            <person name="Wu Y."/>
            <person name="Zhang Z."/>
            <person name="Ro D.K."/>
            <person name="Shang Y."/>
            <person name="Huang S."/>
            <person name="Yan J."/>
        </authorList>
    </citation>
    <scope>NUCLEOTIDE SEQUENCE [LARGE SCALE GENOMIC DNA]</scope>
    <source>
        <strain evidence="2">Ta-2019</strain>
    </source>
</reference>
<dbReference type="InterPro" id="IPR035892">
    <property type="entry name" value="C2_domain_sf"/>
</dbReference>
<dbReference type="AlphaFoldDB" id="A0AA38G5D6"/>
<gene>
    <name evidence="2" type="ORF">KI387_018953</name>
</gene>
<dbReference type="InterPro" id="IPR044750">
    <property type="entry name" value="C2_SRC2/BAP"/>
</dbReference>
<dbReference type="EMBL" id="JAHRHJ020000004">
    <property type="protein sequence ID" value="KAH9317184.1"/>
    <property type="molecule type" value="Genomic_DNA"/>
</dbReference>
<feature type="non-terminal residue" evidence="2">
    <location>
        <position position="1"/>
    </location>
</feature>
<dbReference type="OMA" id="PYESKIE"/>
<dbReference type="PANTHER" id="PTHR32246">
    <property type="entry name" value="INGRESSION PROTEIN FIC1"/>
    <property type="match status" value="1"/>
</dbReference>
<dbReference type="PROSITE" id="PS50004">
    <property type="entry name" value="C2"/>
    <property type="match status" value="1"/>
</dbReference>